<dbReference type="EMBL" id="JAENIJ010000123">
    <property type="protein sequence ID" value="MBK1884820.1"/>
    <property type="molecule type" value="Genomic_DNA"/>
</dbReference>
<name>A0A934SB87_9BACT</name>
<protein>
    <submittedName>
        <fullName evidence="1">Uncharacterized protein</fullName>
    </submittedName>
</protein>
<organism evidence="1 2">
    <name type="scientific">Luteolibacter pohnpeiensis</name>
    <dbReference type="NCBI Taxonomy" id="454153"/>
    <lineage>
        <taxon>Bacteria</taxon>
        <taxon>Pseudomonadati</taxon>
        <taxon>Verrucomicrobiota</taxon>
        <taxon>Verrucomicrobiia</taxon>
        <taxon>Verrucomicrobiales</taxon>
        <taxon>Verrucomicrobiaceae</taxon>
        <taxon>Luteolibacter</taxon>
    </lineage>
</organism>
<keyword evidence="2" id="KW-1185">Reference proteome</keyword>
<proteinExistence type="predicted"/>
<dbReference type="RefSeq" id="WP_200274357.1">
    <property type="nucleotide sequence ID" value="NZ_JAENIJ010000123.1"/>
</dbReference>
<evidence type="ECO:0000313" key="2">
    <source>
        <dbReference type="Proteomes" id="UP000603141"/>
    </source>
</evidence>
<accession>A0A934SB87</accession>
<comment type="caution">
    <text evidence="1">The sequence shown here is derived from an EMBL/GenBank/DDBJ whole genome shotgun (WGS) entry which is preliminary data.</text>
</comment>
<reference evidence="1" key="1">
    <citation type="submission" date="2021-01" db="EMBL/GenBank/DDBJ databases">
        <title>Modified the classification status of verrucomicrobia.</title>
        <authorList>
            <person name="Feng X."/>
        </authorList>
    </citation>
    <scope>NUCLEOTIDE SEQUENCE</scope>
    <source>
        <strain evidence="1">KCTC 22041</strain>
    </source>
</reference>
<gene>
    <name evidence="1" type="ORF">JIN85_20590</name>
</gene>
<dbReference type="Proteomes" id="UP000603141">
    <property type="component" value="Unassembled WGS sequence"/>
</dbReference>
<evidence type="ECO:0000313" key="1">
    <source>
        <dbReference type="EMBL" id="MBK1884820.1"/>
    </source>
</evidence>
<dbReference type="AlphaFoldDB" id="A0A934SB87"/>
<sequence>MRRLGGVVPAISELSTVPDILDRTGYIQAAYPTLKPTLKSLRSKNSEFPNEIHKKLLVSTLQIPIKHTIDNEIAIFNMSQNKLYCSAKMKPMLIAILLVAGVCSAIEPLDRIPLRIPDGATQIDANRISVPLAHQAKKASLLFKKLAGENAFCEVRPEQASELAGSQYTEIAGEKTILVKWSFLEPVDEKGVDLVHAHAPTIHIKDDTLYVASSGIDIGDVAEVVEGFLIVQVPKLPKEIVHKLARTGW</sequence>